<keyword evidence="3" id="KW-1185">Reference proteome</keyword>
<dbReference type="STRING" id="102285.A0A0R3TXQ3"/>
<evidence type="ECO:0000313" key="3">
    <source>
        <dbReference type="Proteomes" id="UP000278807"/>
    </source>
</evidence>
<dbReference type="AlphaFoldDB" id="A0A0R3TXQ3"/>
<reference evidence="2 3" key="2">
    <citation type="submission" date="2018-11" db="EMBL/GenBank/DDBJ databases">
        <authorList>
            <consortium name="Pathogen Informatics"/>
        </authorList>
    </citation>
    <scope>NUCLEOTIDE SEQUENCE [LARGE SCALE GENOMIC DNA]</scope>
</reference>
<dbReference type="Proteomes" id="UP000278807">
    <property type="component" value="Unassembled WGS sequence"/>
</dbReference>
<name>A0A0R3TXQ3_RODNA</name>
<evidence type="ECO:0000313" key="2">
    <source>
        <dbReference type="EMBL" id="VDO13625.1"/>
    </source>
</evidence>
<evidence type="ECO:0000256" key="1">
    <source>
        <dbReference type="SAM" id="MobiDB-lite"/>
    </source>
</evidence>
<feature type="compositionally biased region" description="Polar residues" evidence="1">
    <location>
        <begin position="69"/>
        <end position="78"/>
    </location>
</feature>
<reference evidence="4" key="1">
    <citation type="submission" date="2017-02" db="UniProtKB">
        <authorList>
            <consortium name="WormBaseParasite"/>
        </authorList>
    </citation>
    <scope>IDENTIFICATION</scope>
</reference>
<dbReference type="WBParaSite" id="HNAJ_0001264801-mRNA-1">
    <property type="protein sequence ID" value="HNAJ_0001264801-mRNA-1"/>
    <property type="gene ID" value="HNAJ_0001264801"/>
</dbReference>
<evidence type="ECO:0000313" key="4">
    <source>
        <dbReference type="WBParaSite" id="HNAJ_0001264801-mRNA-1"/>
    </source>
</evidence>
<gene>
    <name evidence="2" type="ORF">HNAJ_LOCUS12626</name>
</gene>
<proteinExistence type="predicted"/>
<protein>
    <submittedName>
        <fullName evidence="4">MEIS N-terminal domain-containing protein</fullName>
    </submittedName>
</protein>
<organism evidence="4">
    <name type="scientific">Rodentolepis nana</name>
    <name type="common">Dwarf tapeworm</name>
    <name type="synonym">Hymenolepis nana</name>
    <dbReference type="NCBI Taxonomy" id="102285"/>
    <lineage>
        <taxon>Eukaryota</taxon>
        <taxon>Metazoa</taxon>
        <taxon>Spiralia</taxon>
        <taxon>Lophotrochozoa</taxon>
        <taxon>Platyhelminthes</taxon>
        <taxon>Cestoda</taxon>
        <taxon>Eucestoda</taxon>
        <taxon>Cyclophyllidea</taxon>
        <taxon>Hymenolepididae</taxon>
        <taxon>Rodentolepis</taxon>
    </lineage>
</organism>
<sequence length="101" mass="11182">MLFYLVQALTNHHQKLVTCYEDYKNELNRLRGQPDRGVSGASSSSNSICSLYGLESNEDANAFQPGHTRGTSNASSTDSFDEKNPPGNHLRKRHVDNVASQ</sequence>
<dbReference type="EMBL" id="UZAE01014504">
    <property type="protein sequence ID" value="VDO13625.1"/>
    <property type="molecule type" value="Genomic_DNA"/>
</dbReference>
<accession>A0A0R3TXQ3</accession>
<feature type="region of interest" description="Disordered" evidence="1">
    <location>
        <begin position="59"/>
        <end position="101"/>
    </location>
</feature>